<name>A0A399DV43_9DEIN</name>
<reference evidence="2 3" key="1">
    <citation type="submission" date="2018-08" db="EMBL/GenBank/DDBJ databases">
        <title>Meiothermus terrae DSM 26712 genome sequencing project.</title>
        <authorList>
            <person name="Da Costa M.S."/>
            <person name="Albuquerque L."/>
            <person name="Raposo P."/>
            <person name="Froufe H.J.C."/>
            <person name="Barroso C.S."/>
            <person name="Egas C."/>
        </authorList>
    </citation>
    <scope>NUCLEOTIDE SEQUENCE [LARGE SCALE GENOMIC DNA]</scope>
    <source>
        <strain evidence="2 3">DSM 26712</strain>
    </source>
</reference>
<evidence type="ECO:0000313" key="3">
    <source>
        <dbReference type="Proteomes" id="UP000265715"/>
    </source>
</evidence>
<comment type="caution">
    <text evidence="2">The sequence shown here is derived from an EMBL/GenBank/DDBJ whole genome shotgun (WGS) entry which is preliminary data.</text>
</comment>
<dbReference type="RefSeq" id="WP_119316755.1">
    <property type="nucleotide sequence ID" value="NZ_QXDL01000339.1"/>
</dbReference>
<keyword evidence="1" id="KW-0812">Transmembrane</keyword>
<dbReference type="OrthoDB" id="572274at2"/>
<dbReference type="Proteomes" id="UP000265715">
    <property type="component" value="Unassembled WGS sequence"/>
</dbReference>
<keyword evidence="1" id="KW-1133">Transmembrane helix</keyword>
<keyword evidence="1" id="KW-0472">Membrane</keyword>
<gene>
    <name evidence="2" type="ORF">Mterra_03931</name>
</gene>
<proteinExistence type="predicted"/>
<sequence>MSLSYPLQVKMPILTLSPELHLEDAGGRNLLTFKQKIWTLREATTVFADKAKRQPLYTLQADRVIGFGAKHLIRRTDGTLVGVFENDGLRSLWRARYWVKDAQGNVIYHAVEENPWVALVDGLFGLLDEIPVVGLFTGLLGMVFSYFINPSYLLKDSYGTPRYRVRKQRSFFERRFLLEPLEAVPEEWEEFTLLAMMRLVQLERRQG</sequence>
<keyword evidence="3" id="KW-1185">Reference proteome</keyword>
<accession>A0A399DV43</accession>
<evidence type="ECO:0000313" key="2">
    <source>
        <dbReference type="EMBL" id="RIH75926.1"/>
    </source>
</evidence>
<organism evidence="2 3">
    <name type="scientific">Calidithermus terrae</name>
    <dbReference type="NCBI Taxonomy" id="1408545"/>
    <lineage>
        <taxon>Bacteria</taxon>
        <taxon>Thermotogati</taxon>
        <taxon>Deinococcota</taxon>
        <taxon>Deinococci</taxon>
        <taxon>Thermales</taxon>
        <taxon>Thermaceae</taxon>
        <taxon>Calidithermus</taxon>
    </lineage>
</organism>
<feature type="transmembrane region" description="Helical" evidence="1">
    <location>
        <begin position="130"/>
        <end position="148"/>
    </location>
</feature>
<protein>
    <recommendedName>
        <fullName evidence="4">LURP-one-related</fullName>
    </recommendedName>
</protein>
<evidence type="ECO:0008006" key="4">
    <source>
        <dbReference type="Google" id="ProtNLM"/>
    </source>
</evidence>
<evidence type="ECO:0000256" key="1">
    <source>
        <dbReference type="SAM" id="Phobius"/>
    </source>
</evidence>
<dbReference type="AlphaFoldDB" id="A0A399DV43"/>
<dbReference type="EMBL" id="QXDL01000339">
    <property type="protein sequence ID" value="RIH75926.1"/>
    <property type="molecule type" value="Genomic_DNA"/>
</dbReference>